<dbReference type="GO" id="GO:0016491">
    <property type="term" value="F:oxidoreductase activity"/>
    <property type="evidence" value="ECO:0007669"/>
    <property type="project" value="UniProtKB-KW"/>
</dbReference>
<comment type="similarity">
    <text evidence="5">Belongs to the FMN-dependent alpha-hydroxy acid dehydrogenase family.</text>
</comment>
<keyword evidence="10" id="KW-1185">Reference proteome</keyword>
<dbReference type="Proteomes" id="UP000000602">
    <property type="component" value="Chromosome"/>
</dbReference>
<feature type="binding site" evidence="7">
    <location>
        <position position="251"/>
    </location>
    <ligand>
        <name>glyoxylate</name>
        <dbReference type="ChEBI" id="CHEBI:36655"/>
    </ligand>
</feature>
<name>Q6AQ01_DESPS</name>
<evidence type="ECO:0000256" key="5">
    <source>
        <dbReference type="ARBA" id="ARBA00024042"/>
    </source>
</evidence>
<evidence type="ECO:0000256" key="6">
    <source>
        <dbReference type="PIRSR" id="PIRSR000138-1"/>
    </source>
</evidence>
<evidence type="ECO:0000259" key="8">
    <source>
        <dbReference type="PROSITE" id="PS51349"/>
    </source>
</evidence>
<evidence type="ECO:0000256" key="1">
    <source>
        <dbReference type="ARBA" id="ARBA00001917"/>
    </source>
</evidence>
<dbReference type="AlphaFoldDB" id="Q6AQ01"/>
<dbReference type="Pfam" id="PF01070">
    <property type="entry name" value="FMN_dh"/>
    <property type="match status" value="2"/>
</dbReference>
<comment type="cofactor">
    <cofactor evidence="1">
        <name>FMN</name>
        <dbReference type="ChEBI" id="CHEBI:58210"/>
    </cofactor>
</comment>
<evidence type="ECO:0000313" key="9">
    <source>
        <dbReference type="EMBL" id="CAG35572.1"/>
    </source>
</evidence>
<gene>
    <name evidence="9" type="ordered locus">DP0843</name>
</gene>
<evidence type="ECO:0000256" key="3">
    <source>
        <dbReference type="ARBA" id="ARBA00022643"/>
    </source>
</evidence>
<dbReference type="PROSITE" id="PS51349">
    <property type="entry name" value="FMN_HYDROXY_ACID_DH_2"/>
    <property type="match status" value="1"/>
</dbReference>
<dbReference type="PANTHER" id="PTHR10578:SF107">
    <property type="entry name" value="2-HYDROXYACID OXIDASE 1"/>
    <property type="match status" value="1"/>
</dbReference>
<evidence type="ECO:0000256" key="7">
    <source>
        <dbReference type="PIRSR" id="PIRSR000138-2"/>
    </source>
</evidence>
<proteinExistence type="inferred from homology"/>
<dbReference type="EMBL" id="CR522870">
    <property type="protein sequence ID" value="CAG35572.1"/>
    <property type="molecule type" value="Genomic_DNA"/>
</dbReference>
<accession>Q6AQ01</accession>
<dbReference type="PIRSF" id="PIRSF000138">
    <property type="entry name" value="Al-hdrx_acd_dh"/>
    <property type="match status" value="1"/>
</dbReference>
<dbReference type="InterPro" id="IPR037396">
    <property type="entry name" value="FMN_HAD"/>
</dbReference>
<evidence type="ECO:0000313" key="10">
    <source>
        <dbReference type="Proteomes" id="UP000000602"/>
    </source>
</evidence>
<feature type="binding site" evidence="7">
    <location>
        <position position="254"/>
    </location>
    <ligand>
        <name>glyoxylate</name>
        <dbReference type="ChEBI" id="CHEBI:36655"/>
    </ligand>
</feature>
<feature type="active site" description="Proton acceptor" evidence="6">
    <location>
        <position position="251"/>
    </location>
</feature>
<feature type="binding site" evidence="7">
    <location>
        <position position="249"/>
    </location>
    <ligand>
        <name>FMN</name>
        <dbReference type="ChEBI" id="CHEBI:58210"/>
    </ligand>
</feature>
<keyword evidence="3 7" id="KW-0288">FMN</keyword>
<dbReference type="CDD" id="cd21109">
    <property type="entry name" value="SPASM"/>
    <property type="match status" value="1"/>
</dbReference>
<protein>
    <recommendedName>
        <fullName evidence="8">FMN hydroxy acid dehydrogenase domain-containing protein</fullName>
    </recommendedName>
</protein>
<evidence type="ECO:0000256" key="2">
    <source>
        <dbReference type="ARBA" id="ARBA00022630"/>
    </source>
</evidence>
<keyword evidence="4" id="KW-0560">Oxidoreductase</keyword>
<dbReference type="HOGENOM" id="CLU_020639_6_0_7"/>
<dbReference type="STRING" id="177439.DP0843"/>
<dbReference type="InterPro" id="IPR000262">
    <property type="entry name" value="FMN-dep_DH"/>
</dbReference>
<dbReference type="GO" id="GO:0010181">
    <property type="term" value="F:FMN binding"/>
    <property type="evidence" value="ECO:0007669"/>
    <property type="project" value="InterPro"/>
</dbReference>
<feature type="binding site" evidence="7">
    <location>
        <position position="227"/>
    </location>
    <ligand>
        <name>FMN</name>
        <dbReference type="ChEBI" id="CHEBI:58210"/>
    </ligand>
</feature>
<dbReference type="Gene3D" id="3.20.20.70">
    <property type="entry name" value="Aldolase class I"/>
    <property type="match status" value="1"/>
</dbReference>
<dbReference type="KEGG" id="dps:DP0843"/>
<keyword evidence="2 7" id="KW-0285">Flavoprotein</keyword>
<organism evidence="9 10">
    <name type="scientific">Desulfotalea psychrophila (strain LSv54 / DSM 12343)</name>
    <dbReference type="NCBI Taxonomy" id="177439"/>
    <lineage>
        <taxon>Bacteria</taxon>
        <taxon>Pseudomonadati</taxon>
        <taxon>Thermodesulfobacteriota</taxon>
        <taxon>Desulfobulbia</taxon>
        <taxon>Desulfobulbales</taxon>
        <taxon>Desulfocapsaceae</taxon>
        <taxon>Desulfotalea</taxon>
    </lineage>
</organism>
<reference evidence="10" key="1">
    <citation type="journal article" date="2004" name="Environ. Microbiol.">
        <title>The genome of Desulfotalea psychrophila, a sulfate-reducing bacterium from permanently cold Arctic sediments.</title>
        <authorList>
            <person name="Rabus R."/>
            <person name="Ruepp A."/>
            <person name="Frickey T."/>
            <person name="Rattei T."/>
            <person name="Fartmann B."/>
            <person name="Stark M."/>
            <person name="Bauer M."/>
            <person name="Zibat A."/>
            <person name="Lombardot T."/>
            <person name="Becker I."/>
            <person name="Amann J."/>
            <person name="Gellner K."/>
            <person name="Teeling H."/>
            <person name="Leuschner W.D."/>
            <person name="Gloeckner F.-O."/>
            <person name="Lupas A.N."/>
            <person name="Amann R."/>
            <person name="Klenk H.-P."/>
        </authorList>
    </citation>
    <scope>NUCLEOTIDE SEQUENCE [LARGE SCALE GENOMIC DNA]</scope>
    <source>
        <strain evidence="10">DSM 12343 / LSv54</strain>
    </source>
</reference>
<evidence type="ECO:0000256" key="4">
    <source>
        <dbReference type="ARBA" id="ARBA00023002"/>
    </source>
</evidence>
<dbReference type="PANTHER" id="PTHR10578">
    <property type="entry name" value="S -2-HYDROXY-ACID OXIDASE-RELATED"/>
    <property type="match status" value="1"/>
</dbReference>
<feature type="binding site" evidence="7">
    <location>
        <begin position="282"/>
        <end position="286"/>
    </location>
    <ligand>
        <name>FMN</name>
        <dbReference type="ChEBI" id="CHEBI:58210"/>
    </ligand>
</feature>
<sequence>MEIIRSSPIRSIYRGKKMKEVRDRARKLMGKQCRVCPACNGRACAGEVPGMGGLGTGSSFKSNFEALAEVKFNMRLLHDVVEPDTSVTILGRKMALPVLAAPIGGISYNMGGAISEKDYVRAIVNGCRAKSIIGCTGDGVPEVIHQEGFAAIKAADGEAIPFIKPWDDEELLAKLAGAKATGCLAIGMDIDAAGLITLRLQGRPVSAKTPAKLAEIIKSTGMKFVLKGVMTADEAELALEAGCEAIVVSDHGGRVLDHTPGTAEVLPEIAERVKGRMTIFVDGGVRTGGDVLKMLALGADAVMIGRPFSVAAVGGLQAGVEKYIDQLSTELKQAMTLTGTAAAASVSPNIIRR</sequence>
<dbReference type="CDD" id="cd02809">
    <property type="entry name" value="alpha_hydroxyacid_oxid_FMN"/>
    <property type="match status" value="1"/>
</dbReference>
<feature type="binding site" evidence="7">
    <location>
        <begin position="305"/>
        <end position="306"/>
    </location>
    <ligand>
        <name>FMN</name>
        <dbReference type="ChEBI" id="CHEBI:58210"/>
    </ligand>
</feature>
<dbReference type="InterPro" id="IPR012133">
    <property type="entry name" value="Alpha-hydoxy_acid_DH_FMN"/>
</dbReference>
<dbReference type="eggNOG" id="COG1304">
    <property type="taxonomic scope" value="Bacteria"/>
</dbReference>
<feature type="domain" description="FMN hydroxy acid dehydrogenase" evidence="8">
    <location>
        <begin position="52"/>
        <end position="353"/>
    </location>
</feature>
<dbReference type="SUPFAM" id="SSF51395">
    <property type="entry name" value="FMN-linked oxidoreductases"/>
    <property type="match status" value="1"/>
</dbReference>
<dbReference type="InterPro" id="IPR013785">
    <property type="entry name" value="Aldolase_TIM"/>
</dbReference>